<dbReference type="KEGG" id="pfla:Pflav_076040"/>
<reference evidence="1 2" key="2">
    <citation type="submission" date="2020-03" db="EMBL/GenBank/DDBJ databases">
        <authorList>
            <person name="Ichikawa N."/>
            <person name="Kimura A."/>
            <person name="Kitahashi Y."/>
            <person name="Uohara A."/>
        </authorList>
    </citation>
    <scope>NUCLEOTIDE SEQUENCE [LARGE SCALE GENOMIC DNA]</scope>
    <source>
        <strain evidence="1 2">NBRC 107702</strain>
    </source>
</reference>
<name>A0A6F8Y4Z0_9ACTN</name>
<sequence length="63" mass="7100">MKVLTDTADADLKLQRHVVVSTTGIPAVLCRFADEHGQRVERRCTQLPGDALGSRRTLWRKLL</sequence>
<dbReference type="AlphaFoldDB" id="A0A6F8Y4Z0"/>
<organism evidence="1 2">
    <name type="scientific">Phytohabitans flavus</name>
    <dbReference type="NCBI Taxonomy" id="1076124"/>
    <lineage>
        <taxon>Bacteria</taxon>
        <taxon>Bacillati</taxon>
        <taxon>Actinomycetota</taxon>
        <taxon>Actinomycetes</taxon>
        <taxon>Micromonosporales</taxon>
        <taxon>Micromonosporaceae</taxon>
    </lineage>
</organism>
<gene>
    <name evidence="1" type="ORF">Pflav_076040</name>
</gene>
<dbReference type="Proteomes" id="UP000502508">
    <property type="component" value="Chromosome"/>
</dbReference>
<protein>
    <submittedName>
        <fullName evidence="1">Uncharacterized protein</fullName>
    </submittedName>
</protein>
<evidence type="ECO:0000313" key="1">
    <source>
        <dbReference type="EMBL" id="BCB81194.1"/>
    </source>
</evidence>
<evidence type="ECO:0000313" key="2">
    <source>
        <dbReference type="Proteomes" id="UP000502508"/>
    </source>
</evidence>
<proteinExistence type="predicted"/>
<keyword evidence="2" id="KW-1185">Reference proteome</keyword>
<dbReference type="EMBL" id="AP022870">
    <property type="protein sequence ID" value="BCB81194.1"/>
    <property type="molecule type" value="Genomic_DNA"/>
</dbReference>
<accession>A0A6F8Y4Z0</accession>
<reference evidence="1 2" key="1">
    <citation type="submission" date="2020-03" db="EMBL/GenBank/DDBJ databases">
        <title>Whole genome shotgun sequence of Phytohabitans flavus NBRC 107702.</title>
        <authorList>
            <person name="Komaki H."/>
            <person name="Tamura T."/>
        </authorList>
    </citation>
    <scope>NUCLEOTIDE SEQUENCE [LARGE SCALE GENOMIC DNA]</scope>
    <source>
        <strain evidence="1 2">NBRC 107702</strain>
    </source>
</reference>
<dbReference type="RefSeq" id="WP_173041126.1">
    <property type="nucleotide sequence ID" value="NZ_AP022870.1"/>
</dbReference>